<accession>A0A1H8RU44</accession>
<feature type="region of interest" description="Disordered" evidence="1">
    <location>
        <begin position="1"/>
        <end position="21"/>
    </location>
</feature>
<dbReference type="RefSeq" id="WP_092662038.1">
    <property type="nucleotide sequence ID" value="NZ_FOCX01000017.1"/>
</dbReference>
<organism evidence="2 3">
    <name type="scientific">Halorientalis persicus</name>
    <dbReference type="NCBI Taxonomy" id="1367881"/>
    <lineage>
        <taxon>Archaea</taxon>
        <taxon>Methanobacteriati</taxon>
        <taxon>Methanobacteriota</taxon>
        <taxon>Stenosarchaea group</taxon>
        <taxon>Halobacteria</taxon>
        <taxon>Halobacteriales</taxon>
        <taxon>Haloarculaceae</taxon>
        <taxon>Halorientalis</taxon>
    </lineage>
</organism>
<proteinExistence type="predicted"/>
<evidence type="ECO:0000313" key="3">
    <source>
        <dbReference type="Proteomes" id="UP000198775"/>
    </source>
</evidence>
<keyword evidence="3" id="KW-1185">Reference proteome</keyword>
<dbReference type="EMBL" id="FOCX01000017">
    <property type="protein sequence ID" value="SEO70189.1"/>
    <property type="molecule type" value="Genomic_DNA"/>
</dbReference>
<dbReference type="Proteomes" id="UP000198775">
    <property type="component" value="Unassembled WGS sequence"/>
</dbReference>
<reference evidence="3" key="1">
    <citation type="submission" date="2016-10" db="EMBL/GenBank/DDBJ databases">
        <authorList>
            <person name="Varghese N."/>
            <person name="Submissions S."/>
        </authorList>
    </citation>
    <scope>NUCLEOTIDE SEQUENCE [LARGE SCALE GENOMIC DNA]</scope>
    <source>
        <strain evidence="3">IBRC-M 10043</strain>
    </source>
</reference>
<protein>
    <submittedName>
        <fullName evidence="2">Uncharacterized protein</fullName>
    </submittedName>
</protein>
<sequence>MGVDYQARDEQRARQADRQAARERYHRVLRTVAHNTGDPQPPAARLSSIGLTLVAHGPMSRSDYRSALQAAEENHDLLRLVDPQDGTTRRLALVTEPDLRAVVDWLAEHDHERQLLALVMWLADHQPDWDDVIGHANAALQEVRANE</sequence>
<dbReference type="AlphaFoldDB" id="A0A1H8RU44"/>
<gene>
    <name evidence="2" type="ORF">SAMN05216388_101744</name>
</gene>
<name>A0A1H8RU44_9EURY</name>
<evidence type="ECO:0000256" key="1">
    <source>
        <dbReference type="SAM" id="MobiDB-lite"/>
    </source>
</evidence>
<evidence type="ECO:0000313" key="2">
    <source>
        <dbReference type="EMBL" id="SEO70189.1"/>
    </source>
</evidence>